<evidence type="ECO:0008006" key="3">
    <source>
        <dbReference type="Google" id="ProtNLM"/>
    </source>
</evidence>
<keyword evidence="2" id="KW-1185">Reference proteome</keyword>
<proteinExistence type="predicted"/>
<evidence type="ECO:0000313" key="1">
    <source>
        <dbReference type="EMBL" id="GGL51803.1"/>
    </source>
</evidence>
<sequence length="123" mass="14220">MTTYYTGKEICSKYNDIENDDFGTDAHRFILTTVAKETLYEVPCSFSSNGRNLLTLKEWEEHPENYDGYHTDNIKQMVDSIKEGGTLPPMIVNKDLGLYDGQHRLTAYSMIPEIKEVQIYKEL</sequence>
<organism evidence="1 2">
    <name type="scientific">Sporolactobacillus putidus</name>
    <dbReference type="NCBI Taxonomy" id="492735"/>
    <lineage>
        <taxon>Bacteria</taxon>
        <taxon>Bacillati</taxon>
        <taxon>Bacillota</taxon>
        <taxon>Bacilli</taxon>
        <taxon>Bacillales</taxon>
        <taxon>Sporolactobacillaceae</taxon>
        <taxon>Sporolactobacillus</taxon>
    </lineage>
</organism>
<dbReference type="RefSeq" id="WP_188802467.1">
    <property type="nucleotide sequence ID" value="NZ_BMOK01000005.1"/>
</dbReference>
<reference evidence="1" key="2">
    <citation type="submission" date="2020-09" db="EMBL/GenBank/DDBJ databases">
        <authorList>
            <person name="Sun Q."/>
            <person name="Ohkuma M."/>
        </authorList>
    </citation>
    <scope>NUCLEOTIDE SEQUENCE</scope>
    <source>
        <strain evidence="1">JCM 15325</strain>
    </source>
</reference>
<dbReference type="Gene3D" id="3.90.1530.10">
    <property type="entry name" value="Conserved hypothetical protein from pyrococcus furiosus pfu- 392566-001, ParB domain"/>
    <property type="match status" value="1"/>
</dbReference>
<comment type="caution">
    <text evidence="1">The sequence shown here is derived from an EMBL/GenBank/DDBJ whole genome shotgun (WGS) entry which is preliminary data.</text>
</comment>
<protein>
    <recommendedName>
        <fullName evidence="3">ParB/Sulfiredoxin domain-containing protein</fullName>
    </recommendedName>
</protein>
<dbReference type="InterPro" id="IPR036086">
    <property type="entry name" value="ParB/Sulfiredoxin_sf"/>
</dbReference>
<accession>A0A917W1L9</accession>
<dbReference type="AlphaFoldDB" id="A0A917W1L9"/>
<name>A0A917W1L9_9BACL</name>
<dbReference type="EMBL" id="BMOK01000005">
    <property type="protein sequence ID" value="GGL51803.1"/>
    <property type="molecule type" value="Genomic_DNA"/>
</dbReference>
<reference evidence="1" key="1">
    <citation type="journal article" date="2014" name="Int. J. Syst. Evol. Microbiol.">
        <title>Complete genome sequence of Corynebacterium casei LMG S-19264T (=DSM 44701T), isolated from a smear-ripened cheese.</title>
        <authorList>
            <consortium name="US DOE Joint Genome Institute (JGI-PGF)"/>
            <person name="Walter F."/>
            <person name="Albersmeier A."/>
            <person name="Kalinowski J."/>
            <person name="Ruckert C."/>
        </authorList>
    </citation>
    <scope>NUCLEOTIDE SEQUENCE</scope>
    <source>
        <strain evidence="1">JCM 15325</strain>
    </source>
</reference>
<dbReference type="Proteomes" id="UP000654670">
    <property type="component" value="Unassembled WGS sequence"/>
</dbReference>
<evidence type="ECO:0000313" key="2">
    <source>
        <dbReference type="Proteomes" id="UP000654670"/>
    </source>
</evidence>
<gene>
    <name evidence="1" type="ORF">GCM10007968_14940</name>
</gene>
<dbReference type="SUPFAM" id="SSF110849">
    <property type="entry name" value="ParB/Sulfiredoxin"/>
    <property type="match status" value="1"/>
</dbReference>